<proteinExistence type="inferred from homology"/>
<gene>
    <name evidence="8" type="ORF">DPMN_104934</name>
</gene>
<dbReference type="Proteomes" id="UP000828390">
    <property type="component" value="Unassembled WGS sequence"/>
</dbReference>
<evidence type="ECO:0000256" key="4">
    <source>
        <dbReference type="ARBA" id="ARBA00022989"/>
    </source>
</evidence>
<feature type="transmembrane region" description="Helical" evidence="6">
    <location>
        <begin position="23"/>
        <end position="45"/>
    </location>
</feature>
<evidence type="ECO:0000256" key="5">
    <source>
        <dbReference type="ARBA" id="ARBA00023136"/>
    </source>
</evidence>
<keyword evidence="9" id="KW-1185">Reference proteome</keyword>
<dbReference type="SUPFAM" id="SSF48317">
    <property type="entry name" value="Acid phosphatase/Vanadium-dependent haloperoxidase"/>
    <property type="match status" value="1"/>
</dbReference>
<evidence type="ECO:0000259" key="7">
    <source>
        <dbReference type="SMART" id="SM00014"/>
    </source>
</evidence>
<feature type="transmembrane region" description="Helical" evidence="6">
    <location>
        <begin position="207"/>
        <end position="226"/>
    </location>
</feature>
<dbReference type="AlphaFoldDB" id="A0A9D4K204"/>
<dbReference type="InterPro" id="IPR000326">
    <property type="entry name" value="PAP2/HPO"/>
</dbReference>
<keyword evidence="4 6" id="KW-1133">Transmembrane helix</keyword>
<accession>A0A9D4K204</accession>
<feature type="transmembrane region" description="Helical" evidence="6">
    <location>
        <begin position="68"/>
        <end position="88"/>
    </location>
</feature>
<dbReference type="GO" id="GO:0008195">
    <property type="term" value="F:phosphatidate phosphatase activity"/>
    <property type="evidence" value="ECO:0007669"/>
    <property type="project" value="TreeGrafter"/>
</dbReference>
<organism evidence="8 9">
    <name type="scientific">Dreissena polymorpha</name>
    <name type="common">Zebra mussel</name>
    <name type="synonym">Mytilus polymorpha</name>
    <dbReference type="NCBI Taxonomy" id="45954"/>
    <lineage>
        <taxon>Eukaryota</taxon>
        <taxon>Metazoa</taxon>
        <taxon>Spiralia</taxon>
        <taxon>Lophotrochozoa</taxon>
        <taxon>Mollusca</taxon>
        <taxon>Bivalvia</taxon>
        <taxon>Autobranchia</taxon>
        <taxon>Heteroconchia</taxon>
        <taxon>Euheterodonta</taxon>
        <taxon>Imparidentia</taxon>
        <taxon>Neoheterodontei</taxon>
        <taxon>Myida</taxon>
        <taxon>Dreissenoidea</taxon>
        <taxon>Dreissenidae</taxon>
        <taxon>Dreissena</taxon>
    </lineage>
</organism>
<evidence type="ECO:0000256" key="2">
    <source>
        <dbReference type="ARBA" id="ARBA00008816"/>
    </source>
</evidence>
<reference evidence="8" key="1">
    <citation type="journal article" date="2019" name="bioRxiv">
        <title>The Genome of the Zebra Mussel, Dreissena polymorpha: A Resource for Invasive Species Research.</title>
        <authorList>
            <person name="McCartney M.A."/>
            <person name="Auch B."/>
            <person name="Kono T."/>
            <person name="Mallez S."/>
            <person name="Zhang Y."/>
            <person name="Obille A."/>
            <person name="Becker A."/>
            <person name="Abrahante J.E."/>
            <person name="Garbe J."/>
            <person name="Badalamenti J.P."/>
            <person name="Herman A."/>
            <person name="Mangelson H."/>
            <person name="Liachko I."/>
            <person name="Sullivan S."/>
            <person name="Sone E.D."/>
            <person name="Koren S."/>
            <person name="Silverstein K.A.T."/>
            <person name="Beckman K.B."/>
            <person name="Gohl D.M."/>
        </authorList>
    </citation>
    <scope>NUCLEOTIDE SEQUENCE</scope>
    <source>
        <strain evidence="8">Duluth1</strain>
        <tissue evidence="8">Whole animal</tissue>
    </source>
</reference>
<comment type="subcellular location">
    <subcellularLocation>
        <location evidence="1">Membrane</location>
        <topology evidence="1">Multi-pass membrane protein</topology>
    </subcellularLocation>
</comment>
<evidence type="ECO:0000256" key="6">
    <source>
        <dbReference type="SAM" id="Phobius"/>
    </source>
</evidence>
<sequence>MTRPTDVFYGFETAETEKKQESCVFLSVTVPSQFALPVLILYYYAKPYHRGFYCNDETLMHPYLSNTVPTWVAGFVGIILPCIAILTIEGIKAHKAELKMVTYIGIVYQLVIPFFFGAGLTQLTTDIGKYTIGRLRPHFLTVCVPDPAKCAASTGYITEDICTGKDTAAIEEARLSFPSGHSSMSFYCMIWLMVFLQYKFTWKRYWLVRPVLQAIAFYLAYYTALSRISDYMHHWSDVLSGAVIGIVVALLDVFFMSNILPWRRNKCQDCSSDLPLYTTPNKGSTTVSQVSNIQNL</sequence>
<dbReference type="GO" id="GO:0046839">
    <property type="term" value="P:phospholipid dephosphorylation"/>
    <property type="evidence" value="ECO:0007669"/>
    <property type="project" value="TreeGrafter"/>
</dbReference>
<dbReference type="GO" id="GO:0005886">
    <property type="term" value="C:plasma membrane"/>
    <property type="evidence" value="ECO:0007669"/>
    <property type="project" value="TreeGrafter"/>
</dbReference>
<dbReference type="Pfam" id="PF01569">
    <property type="entry name" value="PAP2"/>
    <property type="match status" value="1"/>
</dbReference>
<dbReference type="GO" id="GO:0006644">
    <property type="term" value="P:phospholipid metabolic process"/>
    <property type="evidence" value="ECO:0007669"/>
    <property type="project" value="InterPro"/>
</dbReference>
<dbReference type="InterPro" id="IPR036938">
    <property type="entry name" value="PAP2/HPO_sf"/>
</dbReference>
<dbReference type="PANTHER" id="PTHR10165:SF103">
    <property type="entry name" value="PHOSPHOLIPID PHOSPHATASE HOMOLOG 1.2 HOMOLOG"/>
    <property type="match status" value="1"/>
</dbReference>
<keyword evidence="3 6" id="KW-0812">Transmembrane</keyword>
<feature type="transmembrane region" description="Helical" evidence="6">
    <location>
        <begin position="184"/>
        <end position="200"/>
    </location>
</feature>
<evidence type="ECO:0000313" key="8">
    <source>
        <dbReference type="EMBL" id="KAH3831664.1"/>
    </source>
</evidence>
<dbReference type="InterPro" id="IPR043216">
    <property type="entry name" value="PAP-like"/>
</dbReference>
<feature type="transmembrane region" description="Helical" evidence="6">
    <location>
        <begin position="238"/>
        <end position="256"/>
    </location>
</feature>
<comment type="similarity">
    <text evidence="2">Belongs to the PA-phosphatase related phosphoesterase family.</text>
</comment>
<keyword evidence="5 6" id="KW-0472">Membrane</keyword>
<dbReference type="PANTHER" id="PTHR10165">
    <property type="entry name" value="LIPID PHOSPHATE PHOSPHATASE"/>
    <property type="match status" value="1"/>
</dbReference>
<evidence type="ECO:0000256" key="1">
    <source>
        <dbReference type="ARBA" id="ARBA00004141"/>
    </source>
</evidence>
<name>A0A9D4K204_DREPO</name>
<comment type="caution">
    <text evidence="8">The sequence shown here is derived from an EMBL/GenBank/DDBJ whole genome shotgun (WGS) entry which is preliminary data.</text>
</comment>
<dbReference type="SMART" id="SM00014">
    <property type="entry name" value="acidPPc"/>
    <property type="match status" value="1"/>
</dbReference>
<dbReference type="EMBL" id="JAIWYP010000004">
    <property type="protein sequence ID" value="KAH3831664.1"/>
    <property type="molecule type" value="Genomic_DNA"/>
</dbReference>
<dbReference type="CDD" id="cd03384">
    <property type="entry name" value="PAP2_wunen"/>
    <property type="match status" value="1"/>
</dbReference>
<dbReference type="GO" id="GO:0007165">
    <property type="term" value="P:signal transduction"/>
    <property type="evidence" value="ECO:0007669"/>
    <property type="project" value="TreeGrafter"/>
</dbReference>
<feature type="domain" description="Phosphatidic acid phosphatase type 2/haloperoxidase" evidence="7">
    <location>
        <begin position="111"/>
        <end position="253"/>
    </location>
</feature>
<feature type="transmembrane region" description="Helical" evidence="6">
    <location>
        <begin position="100"/>
        <end position="120"/>
    </location>
</feature>
<reference evidence="8" key="2">
    <citation type="submission" date="2020-11" db="EMBL/GenBank/DDBJ databases">
        <authorList>
            <person name="McCartney M.A."/>
            <person name="Auch B."/>
            <person name="Kono T."/>
            <person name="Mallez S."/>
            <person name="Becker A."/>
            <person name="Gohl D.M."/>
            <person name="Silverstein K.A.T."/>
            <person name="Koren S."/>
            <person name="Bechman K.B."/>
            <person name="Herman A."/>
            <person name="Abrahante J.E."/>
            <person name="Garbe J."/>
        </authorList>
    </citation>
    <scope>NUCLEOTIDE SEQUENCE</scope>
    <source>
        <strain evidence="8">Duluth1</strain>
        <tissue evidence="8">Whole animal</tissue>
    </source>
</reference>
<evidence type="ECO:0000256" key="3">
    <source>
        <dbReference type="ARBA" id="ARBA00022692"/>
    </source>
</evidence>
<protein>
    <recommendedName>
        <fullName evidence="7">Phosphatidic acid phosphatase type 2/haloperoxidase domain-containing protein</fullName>
    </recommendedName>
</protein>
<dbReference type="Gene3D" id="1.20.144.10">
    <property type="entry name" value="Phosphatidic acid phosphatase type 2/haloperoxidase"/>
    <property type="match status" value="1"/>
</dbReference>
<evidence type="ECO:0000313" key="9">
    <source>
        <dbReference type="Proteomes" id="UP000828390"/>
    </source>
</evidence>